<comment type="caution">
    <text evidence="2">The sequence shown here is derived from an EMBL/GenBank/DDBJ whole genome shotgun (WGS) entry which is preliminary data.</text>
</comment>
<keyword evidence="3" id="KW-1185">Reference proteome</keyword>
<feature type="compositionally biased region" description="Polar residues" evidence="1">
    <location>
        <begin position="40"/>
        <end position="61"/>
    </location>
</feature>
<evidence type="ECO:0000256" key="1">
    <source>
        <dbReference type="SAM" id="MobiDB-lite"/>
    </source>
</evidence>
<feature type="region of interest" description="Disordered" evidence="1">
    <location>
        <begin position="40"/>
        <end position="70"/>
    </location>
</feature>
<name>A0AAN7PN31_9COLE</name>
<protein>
    <submittedName>
        <fullName evidence="2">Uncharacterized protein</fullName>
    </submittedName>
</protein>
<accession>A0AAN7PN31</accession>
<dbReference type="Proteomes" id="UP001353858">
    <property type="component" value="Unassembled WGS sequence"/>
</dbReference>
<reference evidence="3" key="1">
    <citation type="submission" date="2023-01" db="EMBL/GenBank/DDBJ databases">
        <title>Key to firefly adult light organ development and bioluminescence: homeobox transcription factors regulate luciferase expression and transportation to peroxisome.</title>
        <authorList>
            <person name="Fu X."/>
        </authorList>
    </citation>
    <scope>NUCLEOTIDE SEQUENCE [LARGE SCALE GENOMIC DNA]</scope>
</reference>
<dbReference type="AlphaFoldDB" id="A0AAN7PN31"/>
<proteinExistence type="predicted"/>
<gene>
    <name evidence="2" type="ORF">RN001_001067</name>
</gene>
<dbReference type="EMBL" id="JARPUR010000001">
    <property type="protein sequence ID" value="KAK4884796.1"/>
    <property type="molecule type" value="Genomic_DNA"/>
</dbReference>
<evidence type="ECO:0000313" key="3">
    <source>
        <dbReference type="Proteomes" id="UP001353858"/>
    </source>
</evidence>
<sequence>MTSLQLSMTKKKRSPESLQLNSTYAKYITLTVEGAKASELSNLSRSEQINSSSASEVTDNSHSPRSESEVADVVLEKSTVDCLQPILKKLEKIQSYFDKRRI</sequence>
<organism evidence="2 3">
    <name type="scientific">Aquatica leii</name>
    <dbReference type="NCBI Taxonomy" id="1421715"/>
    <lineage>
        <taxon>Eukaryota</taxon>
        <taxon>Metazoa</taxon>
        <taxon>Ecdysozoa</taxon>
        <taxon>Arthropoda</taxon>
        <taxon>Hexapoda</taxon>
        <taxon>Insecta</taxon>
        <taxon>Pterygota</taxon>
        <taxon>Neoptera</taxon>
        <taxon>Endopterygota</taxon>
        <taxon>Coleoptera</taxon>
        <taxon>Polyphaga</taxon>
        <taxon>Elateriformia</taxon>
        <taxon>Elateroidea</taxon>
        <taxon>Lampyridae</taxon>
        <taxon>Luciolinae</taxon>
        <taxon>Aquatica</taxon>
    </lineage>
</organism>
<evidence type="ECO:0000313" key="2">
    <source>
        <dbReference type="EMBL" id="KAK4884796.1"/>
    </source>
</evidence>